<dbReference type="PANTHER" id="PTHR24305">
    <property type="entry name" value="CYTOCHROME P450"/>
    <property type="match status" value="1"/>
</dbReference>
<dbReference type="GO" id="GO:0004497">
    <property type="term" value="F:monooxygenase activity"/>
    <property type="evidence" value="ECO:0007669"/>
    <property type="project" value="InterPro"/>
</dbReference>
<dbReference type="GO" id="GO:0016705">
    <property type="term" value="F:oxidoreductase activity, acting on paired donors, with incorporation or reduction of molecular oxygen"/>
    <property type="evidence" value="ECO:0007669"/>
    <property type="project" value="InterPro"/>
</dbReference>
<dbReference type="AlphaFoldDB" id="A0A5M9K000"/>
<dbReference type="InterPro" id="IPR036396">
    <property type="entry name" value="Cyt_P450_sf"/>
</dbReference>
<dbReference type="Proteomes" id="UP000322873">
    <property type="component" value="Unassembled WGS sequence"/>
</dbReference>
<sequence length="282" mass="31571">MRFFGQPFGLTSSGSDLHSLIAAAQTGGNVIHSLARLPWLKKQIFSSRLGKRYLAPRPNDGSPIGEVINMREVLINQRINEGKAKKAHSFIHEAKNPDGTNTTPEKIKEDVLFFLLAGYETLGHTLRSVITHVASHRSVKCRLWSEISGTPVTTDIISSKHALTLPSLQATIRENLRYDPAICSHLPRFPSRSKYLEILGYVVPASVELACDVNPSTGAKRQLAVMRMCFDQRYLENDDAEQVVFEFFRRFDVELVDDGIRKAYVTPSVKGVKIKLENRIPA</sequence>
<name>A0A5M9K000_MONFR</name>
<organism evidence="2 3">
    <name type="scientific">Monilinia fructicola</name>
    <name type="common">Brown rot fungus</name>
    <name type="synonym">Ciboria fructicola</name>
    <dbReference type="NCBI Taxonomy" id="38448"/>
    <lineage>
        <taxon>Eukaryota</taxon>
        <taxon>Fungi</taxon>
        <taxon>Dikarya</taxon>
        <taxon>Ascomycota</taxon>
        <taxon>Pezizomycotina</taxon>
        <taxon>Leotiomycetes</taxon>
        <taxon>Helotiales</taxon>
        <taxon>Sclerotiniaceae</taxon>
        <taxon>Monilinia</taxon>
    </lineage>
</organism>
<keyword evidence="3" id="KW-1185">Reference proteome</keyword>
<accession>A0A5M9K000</accession>
<dbReference type="Gene3D" id="1.10.630.10">
    <property type="entry name" value="Cytochrome P450"/>
    <property type="match status" value="1"/>
</dbReference>
<dbReference type="EMBL" id="VICG01000002">
    <property type="protein sequence ID" value="KAA8574831.1"/>
    <property type="molecule type" value="Genomic_DNA"/>
</dbReference>
<protein>
    <submittedName>
        <fullName evidence="2">Uncharacterized protein</fullName>
    </submittedName>
</protein>
<comment type="caution">
    <text evidence="2">The sequence shown here is derived from an EMBL/GenBank/DDBJ whole genome shotgun (WGS) entry which is preliminary data.</text>
</comment>
<dbReference type="GO" id="GO:0020037">
    <property type="term" value="F:heme binding"/>
    <property type="evidence" value="ECO:0007669"/>
    <property type="project" value="InterPro"/>
</dbReference>
<dbReference type="SUPFAM" id="SSF48264">
    <property type="entry name" value="Cytochrome P450"/>
    <property type="match status" value="1"/>
</dbReference>
<dbReference type="PANTHER" id="PTHR24305:SF85">
    <property type="entry name" value="P450, PUTATIVE (EUROFUNG)-RELATED"/>
    <property type="match status" value="1"/>
</dbReference>
<dbReference type="Pfam" id="PF00067">
    <property type="entry name" value="p450"/>
    <property type="match status" value="1"/>
</dbReference>
<evidence type="ECO:0000313" key="3">
    <source>
        <dbReference type="Proteomes" id="UP000322873"/>
    </source>
</evidence>
<dbReference type="GO" id="GO:0005506">
    <property type="term" value="F:iron ion binding"/>
    <property type="evidence" value="ECO:0007669"/>
    <property type="project" value="InterPro"/>
</dbReference>
<evidence type="ECO:0000313" key="2">
    <source>
        <dbReference type="EMBL" id="KAA8574831.1"/>
    </source>
</evidence>
<reference evidence="2 3" key="1">
    <citation type="submission" date="2019-06" db="EMBL/GenBank/DDBJ databases">
        <title>Genome Sequence of the Brown Rot Fungal Pathogen Monilinia fructicola.</title>
        <authorList>
            <person name="De Miccolis Angelini R.M."/>
            <person name="Landi L."/>
            <person name="Abate D."/>
            <person name="Pollastro S."/>
            <person name="Romanazzi G."/>
            <person name="Faretra F."/>
        </authorList>
    </citation>
    <scope>NUCLEOTIDE SEQUENCE [LARGE SCALE GENOMIC DNA]</scope>
    <source>
        <strain evidence="2 3">Mfrc123</strain>
    </source>
</reference>
<dbReference type="InterPro" id="IPR050121">
    <property type="entry name" value="Cytochrome_P450_monoxygenase"/>
</dbReference>
<proteinExistence type="predicted"/>
<keyword evidence="1" id="KW-0843">Virulence</keyword>
<evidence type="ECO:0000256" key="1">
    <source>
        <dbReference type="ARBA" id="ARBA00023026"/>
    </source>
</evidence>
<gene>
    <name evidence="2" type="ORF">EYC84_004076</name>
</gene>
<dbReference type="InterPro" id="IPR001128">
    <property type="entry name" value="Cyt_P450"/>
</dbReference>